<dbReference type="EMBL" id="JPKY01000057">
    <property type="protein sequence ID" value="KFH43977.1"/>
    <property type="molecule type" value="Genomic_DNA"/>
</dbReference>
<gene>
    <name evidence="3" type="ORF">ACRE_052340</name>
</gene>
<reference evidence="4" key="1">
    <citation type="journal article" date="2014" name="Genome Announc.">
        <title>Genome sequence and annotation of Acremonium chrysogenum, producer of the beta-lactam antibiotic cephalosporin C.</title>
        <authorList>
            <person name="Terfehr D."/>
            <person name="Dahlmann T.A."/>
            <person name="Specht T."/>
            <person name="Zadra I."/>
            <person name="Kuernsteiner H."/>
            <person name="Kueck U."/>
        </authorList>
    </citation>
    <scope>NUCLEOTIDE SEQUENCE [LARGE SCALE GENOMIC DNA]</scope>
    <source>
        <strain evidence="4">ATCC 11550 / CBS 779.69 / DSM 880 / IAM 14645 / JCM 23072 / IMI 49137</strain>
    </source>
</reference>
<dbReference type="STRING" id="857340.A0A086T3P5"/>
<proteinExistence type="predicted"/>
<dbReference type="Pfam" id="PF06985">
    <property type="entry name" value="HET"/>
    <property type="match status" value="1"/>
</dbReference>
<dbReference type="PANTHER" id="PTHR10622">
    <property type="entry name" value="HET DOMAIN-CONTAINING PROTEIN"/>
    <property type="match status" value="1"/>
</dbReference>
<evidence type="ECO:0000313" key="4">
    <source>
        <dbReference type="Proteomes" id="UP000029964"/>
    </source>
</evidence>
<comment type="caution">
    <text evidence="3">The sequence shown here is derived from an EMBL/GenBank/DDBJ whole genome shotgun (WGS) entry which is preliminary data.</text>
</comment>
<dbReference type="InterPro" id="IPR010730">
    <property type="entry name" value="HET"/>
</dbReference>
<evidence type="ECO:0000313" key="3">
    <source>
        <dbReference type="EMBL" id="KFH43977.1"/>
    </source>
</evidence>
<dbReference type="InterPro" id="IPR058525">
    <property type="entry name" value="DUF8212"/>
</dbReference>
<protein>
    <submittedName>
        <fullName evidence="3">Vegetative incompatibility protein HET-E-like protein</fullName>
    </submittedName>
</protein>
<dbReference type="Pfam" id="PF26640">
    <property type="entry name" value="DUF8212"/>
    <property type="match status" value="1"/>
</dbReference>
<dbReference type="PANTHER" id="PTHR10622:SF10">
    <property type="entry name" value="HET DOMAIN-CONTAINING PROTEIN"/>
    <property type="match status" value="1"/>
</dbReference>
<keyword evidence="4" id="KW-1185">Reference proteome</keyword>
<organism evidence="3 4">
    <name type="scientific">Hapsidospora chrysogenum (strain ATCC 11550 / CBS 779.69 / DSM 880 / IAM 14645 / JCM 23072 / IMI 49137)</name>
    <name type="common">Acremonium chrysogenum</name>
    <dbReference type="NCBI Taxonomy" id="857340"/>
    <lineage>
        <taxon>Eukaryota</taxon>
        <taxon>Fungi</taxon>
        <taxon>Dikarya</taxon>
        <taxon>Ascomycota</taxon>
        <taxon>Pezizomycotina</taxon>
        <taxon>Sordariomycetes</taxon>
        <taxon>Hypocreomycetidae</taxon>
        <taxon>Hypocreales</taxon>
        <taxon>Bionectriaceae</taxon>
        <taxon>Hapsidospora</taxon>
    </lineage>
</organism>
<name>A0A086T3P5_HAPC1</name>
<feature type="domain" description="Heterokaryon incompatibility" evidence="1">
    <location>
        <begin position="24"/>
        <end position="122"/>
    </location>
</feature>
<dbReference type="HOGENOM" id="CLU_450511_0_0_1"/>
<dbReference type="Proteomes" id="UP000029964">
    <property type="component" value="Unassembled WGS sequence"/>
</dbReference>
<feature type="domain" description="DUF8212" evidence="2">
    <location>
        <begin position="229"/>
        <end position="255"/>
    </location>
</feature>
<sequence>MRLINVETLALEEPSSDAENCPPYAILSHTWGKEELTLQEWQQSAVAGPPMTANKSEPHVKSGYGKILRACHQAKKDNLGYIWCDTVCIDKTSSAELSEAINSMFQWYREAAVCYGFLADVSRREDVVGSRWLTRGWTLQELLAPRKVVFYSADWTPLGDREELSAQLEEATGIPRMFLHGGSAVYTASIAQRMSWVSRRQTTRVEDMAYCMLGIFDINLPPLYGEGSKAFLRLQEEIIRQTSDQTIFCWTWMPEHMPENWASLLAPSPRVFASAKDCIPFASNVMSEDHVLQTYTIANGNLIISLRGADAYTARFVSFNVARRSAGGAGPGIGLLSVPVTGTHRKNPSKNRWVRVPYPPTPIIIRPRPPLPPPRQLVNPSRYISEFELKPTTGWPVPTPEDQPTTETTTRYAMLLIFEDADWTQGLRPDSAFNLCSQWEPEHSILYLQHAEGMDVSRGAIDFRYAPGINAHGSGRVRYTGIPGSQPQQPPAGARRLTAFFAAKPNPERGEGCHDFSCDALRVPTETKTLAQRAWTLRGEQAQRHIMKLTEAAQRGELPRYAAWNNGEAVVELDPSEQFIDHDGTVVQVARFDLNGDSGLGRMSRP</sequence>
<dbReference type="OrthoDB" id="194358at2759"/>
<dbReference type="AlphaFoldDB" id="A0A086T3P5"/>
<evidence type="ECO:0000259" key="2">
    <source>
        <dbReference type="Pfam" id="PF26640"/>
    </source>
</evidence>
<evidence type="ECO:0000259" key="1">
    <source>
        <dbReference type="Pfam" id="PF06985"/>
    </source>
</evidence>
<accession>A0A086T3P5</accession>